<feature type="compositionally biased region" description="Basic residues" evidence="1">
    <location>
        <begin position="254"/>
        <end position="264"/>
    </location>
</feature>
<feature type="region of interest" description="Disordered" evidence="1">
    <location>
        <begin position="244"/>
        <end position="264"/>
    </location>
</feature>
<dbReference type="EMBL" id="JBIAHM010000034">
    <property type="protein sequence ID" value="MFE9606738.1"/>
    <property type="molecule type" value="Genomic_DNA"/>
</dbReference>
<dbReference type="RefSeq" id="WP_388115467.1">
    <property type="nucleotide sequence ID" value="NZ_JBIAHM010000034.1"/>
</dbReference>
<evidence type="ECO:0000313" key="2">
    <source>
        <dbReference type="EMBL" id="MFE9606738.1"/>
    </source>
</evidence>
<proteinExistence type="predicted"/>
<sequence length="264" mass="28557">MPELPSLHEATVDAIVGRVGGATLPFQEAHREGSHATLFWFNELLESAPDGDVVRQFLVTAGELTRFDLAEVTIRPSLCDPAPSAEKLILTDFAESWIRLGDLGVAVMPTAGLHAYADRKGWRWNTDEITDGIAARDEDIARIGAEPVAAYVLGHDVNPDDGARDQAVVVGKVARAGDGTIRWGGRLPQGCVGTPVFMSVPLNGDSFKLVCVGVALPPDGRDFGHHPVATFDAVRRALDALDSETPAPTAVTPPRRRRWWQRRS</sequence>
<name>A0ABW6MKS3_9ACTN</name>
<evidence type="ECO:0000256" key="1">
    <source>
        <dbReference type="SAM" id="MobiDB-lite"/>
    </source>
</evidence>
<dbReference type="Proteomes" id="UP001601303">
    <property type="component" value="Unassembled WGS sequence"/>
</dbReference>
<evidence type="ECO:0000313" key="3">
    <source>
        <dbReference type="Proteomes" id="UP001601303"/>
    </source>
</evidence>
<reference evidence="2 3" key="1">
    <citation type="submission" date="2024-10" db="EMBL/GenBank/DDBJ databases">
        <title>The Natural Products Discovery Center: Release of the First 8490 Sequenced Strains for Exploring Actinobacteria Biosynthetic Diversity.</title>
        <authorList>
            <person name="Kalkreuter E."/>
            <person name="Kautsar S.A."/>
            <person name="Yang D."/>
            <person name="Bader C.D."/>
            <person name="Teijaro C.N."/>
            <person name="Fluegel L."/>
            <person name="Davis C.M."/>
            <person name="Simpson J.R."/>
            <person name="Lauterbach L."/>
            <person name="Steele A.D."/>
            <person name="Gui C."/>
            <person name="Meng S."/>
            <person name="Li G."/>
            <person name="Viehrig K."/>
            <person name="Ye F."/>
            <person name="Su P."/>
            <person name="Kiefer A.F."/>
            <person name="Nichols A."/>
            <person name="Cepeda A.J."/>
            <person name="Yan W."/>
            <person name="Fan B."/>
            <person name="Jiang Y."/>
            <person name="Adhikari A."/>
            <person name="Zheng C.-J."/>
            <person name="Schuster L."/>
            <person name="Cowan T.M."/>
            <person name="Smanski M.J."/>
            <person name="Chevrette M.G."/>
            <person name="De Carvalho L.P.S."/>
            <person name="Shen B."/>
        </authorList>
    </citation>
    <scope>NUCLEOTIDE SEQUENCE [LARGE SCALE GENOMIC DNA]</scope>
    <source>
        <strain evidence="2 3">NPDC006488</strain>
    </source>
</reference>
<organism evidence="2 3">
    <name type="scientific">Streptomyces hokutonensis</name>
    <dbReference type="NCBI Taxonomy" id="1306990"/>
    <lineage>
        <taxon>Bacteria</taxon>
        <taxon>Bacillati</taxon>
        <taxon>Actinomycetota</taxon>
        <taxon>Actinomycetes</taxon>
        <taxon>Kitasatosporales</taxon>
        <taxon>Streptomycetaceae</taxon>
        <taxon>Streptomyces</taxon>
    </lineage>
</organism>
<keyword evidence="3" id="KW-1185">Reference proteome</keyword>
<gene>
    <name evidence="2" type="ORF">ACFYNQ_50390</name>
</gene>
<protein>
    <submittedName>
        <fullName evidence="2">Uncharacterized protein</fullName>
    </submittedName>
</protein>
<comment type="caution">
    <text evidence="2">The sequence shown here is derived from an EMBL/GenBank/DDBJ whole genome shotgun (WGS) entry which is preliminary data.</text>
</comment>
<accession>A0ABW6MKS3</accession>